<dbReference type="Pfam" id="PF01040">
    <property type="entry name" value="UbiA"/>
    <property type="match status" value="1"/>
</dbReference>
<evidence type="ECO:0000256" key="3">
    <source>
        <dbReference type="ARBA" id="ARBA00022989"/>
    </source>
</evidence>
<dbReference type="InterPro" id="IPR000537">
    <property type="entry name" value="UbiA_prenyltransferase"/>
</dbReference>
<feature type="transmembrane region" description="Helical" evidence="5">
    <location>
        <begin position="224"/>
        <end position="243"/>
    </location>
</feature>
<evidence type="ECO:0000256" key="1">
    <source>
        <dbReference type="ARBA" id="ARBA00004141"/>
    </source>
</evidence>
<feature type="transmembrane region" description="Helical" evidence="5">
    <location>
        <begin position="106"/>
        <end position="124"/>
    </location>
</feature>
<dbReference type="EMBL" id="JAQMUC010000096">
    <property type="protein sequence ID" value="MDB9537655.1"/>
    <property type="molecule type" value="Genomic_DNA"/>
</dbReference>
<dbReference type="Proteomes" id="UP001211249">
    <property type="component" value="Unassembled WGS sequence"/>
</dbReference>
<protein>
    <submittedName>
        <fullName evidence="6">UbiA family prenyltransferase</fullName>
    </submittedName>
</protein>
<feature type="transmembrane region" description="Helical" evidence="5">
    <location>
        <begin position="249"/>
        <end position="269"/>
    </location>
</feature>
<evidence type="ECO:0000256" key="4">
    <source>
        <dbReference type="ARBA" id="ARBA00023136"/>
    </source>
</evidence>
<sequence length="300" mass="34382">MVKLQRILNYFAPLLVILNLSISALAGILAVQKYLGLNLNPLVGLPLMGVVFAIYTFNRFSDAKEDAANHGGKFLFFPKYKFFYIIGFSAFIFSSVFMIFEHFTMLKLLLAGLGILTGILYSYRIIPWYAKEQGIIFYRIKEITLVKNLFISSFWSGAIFILPILFVDGKVPKIRSFTSIYILFLSLFLLTFSSTLFGDIRDELGDRMTGINTLPVVYGKKNSYIFLGSISLTWLGFIAYFYQQNLLNFHHLIFMVLIAFYPLVYLVPYQFRLASQIITDFLCDLDLWIFSSGLVILSLN</sequence>
<evidence type="ECO:0000313" key="7">
    <source>
        <dbReference type="Proteomes" id="UP001211249"/>
    </source>
</evidence>
<feature type="transmembrane region" description="Helical" evidence="5">
    <location>
        <begin position="178"/>
        <end position="198"/>
    </location>
</feature>
<keyword evidence="2 5" id="KW-0812">Transmembrane</keyword>
<comment type="subcellular location">
    <subcellularLocation>
        <location evidence="1">Membrane</location>
        <topology evidence="1">Multi-pass membrane protein</topology>
    </subcellularLocation>
</comment>
<comment type="caution">
    <text evidence="6">The sequence shown here is derived from an EMBL/GenBank/DDBJ whole genome shotgun (WGS) entry which is preliminary data.</text>
</comment>
<feature type="transmembrane region" description="Helical" evidence="5">
    <location>
        <begin position="145"/>
        <end position="166"/>
    </location>
</feature>
<proteinExistence type="predicted"/>
<feature type="transmembrane region" description="Helical" evidence="5">
    <location>
        <begin position="43"/>
        <end position="61"/>
    </location>
</feature>
<feature type="transmembrane region" description="Helical" evidence="5">
    <location>
        <begin position="7"/>
        <end position="31"/>
    </location>
</feature>
<evidence type="ECO:0000256" key="5">
    <source>
        <dbReference type="SAM" id="Phobius"/>
    </source>
</evidence>
<reference evidence="6 7" key="1">
    <citation type="submission" date="2023-01" db="EMBL/GenBank/DDBJ databases">
        <title>Genomes from the Australian National Cyanobacteria Reference Collection.</title>
        <authorList>
            <person name="Willis A."/>
            <person name="Lee E.M.F."/>
        </authorList>
    </citation>
    <scope>NUCLEOTIDE SEQUENCE [LARGE SCALE GENOMIC DNA]</scope>
    <source>
        <strain evidence="6 7">CS-1226</strain>
    </source>
</reference>
<dbReference type="RefSeq" id="WP_271797312.1">
    <property type="nucleotide sequence ID" value="NZ_JAQMUC010000096.1"/>
</dbReference>
<gene>
    <name evidence="6" type="ORF">PN451_17765</name>
</gene>
<keyword evidence="3 5" id="KW-1133">Transmembrane helix</keyword>
<accession>A0ABT5AK28</accession>
<name>A0ABT5AK28_9CYAN</name>
<evidence type="ECO:0000313" key="6">
    <source>
        <dbReference type="EMBL" id="MDB9537655.1"/>
    </source>
</evidence>
<feature type="transmembrane region" description="Helical" evidence="5">
    <location>
        <begin position="82"/>
        <end position="100"/>
    </location>
</feature>
<keyword evidence="4 5" id="KW-0472">Membrane</keyword>
<evidence type="ECO:0000256" key="2">
    <source>
        <dbReference type="ARBA" id="ARBA00022692"/>
    </source>
</evidence>
<keyword evidence="7" id="KW-1185">Reference proteome</keyword>
<organism evidence="6 7">
    <name type="scientific">Dolichospermum planctonicum CS-1226</name>
    <dbReference type="NCBI Taxonomy" id="3021751"/>
    <lineage>
        <taxon>Bacteria</taxon>
        <taxon>Bacillati</taxon>
        <taxon>Cyanobacteriota</taxon>
        <taxon>Cyanophyceae</taxon>
        <taxon>Nostocales</taxon>
        <taxon>Aphanizomenonaceae</taxon>
        <taxon>Dolichospermum</taxon>
        <taxon>Dolichospermum planctonicum</taxon>
    </lineage>
</organism>